<dbReference type="Proteomes" id="UP000199251">
    <property type="component" value="Unassembled WGS sequence"/>
</dbReference>
<dbReference type="GO" id="GO:0003677">
    <property type="term" value="F:DNA binding"/>
    <property type="evidence" value="ECO:0007669"/>
    <property type="project" value="InterPro"/>
</dbReference>
<dbReference type="SUPFAM" id="SSF46689">
    <property type="entry name" value="Homeodomain-like"/>
    <property type="match status" value="1"/>
</dbReference>
<accession>A0A0E3WEA8</accession>
<dbReference type="AlphaFoldDB" id="A0A0E3WEA8"/>
<protein>
    <submittedName>
        <fullName evidence="1">Transposase</fullName>
    </submittedName>
</protein>
<dbReference type="InterPro" id="IPR036388">
    <property type="entry name" value="WH-like_DNA-bd_sf"/>
</dbReference>
<evidence type="ECO:0000313" key="1">
    <source>
        <dbReference type="EMBL" id="CQD24298.1"/>
    </source>
</evidence>
<dbReference type="Pfam" id="PF01527">
    <property type="entry name" value="HTH_Tnp_1"/>
    <property type="match status" value="1"/>
</dbReference>
<dbReference type="InterPro" id="IPR009057">
    <property type="entry name" value="Homeodomain-like_sf"/>
</dbReference>
<dbReference type="InterPro" id="IPR002514">
    <property type="entry name" value="Transposase_8"/>
</dbReference>
<dbReference type="Gene3D" id="1.10.10.10">
    <property type="entry name" value="Winged helix-like DNA-binding domain superfamily/Winged helix DNA-binding domain"/>
    <property type="match status" value="1"/>
</dbReference>
<organism evidence="1 2">
    <name type="scientific">Mycobacterium lentiflavum</name>
    <dbReference type="NCBI Taxonomy" id="141349"/>
    <lineage>
        <taxon>Bacteria</taxon>
        <taxon>Bacillati</taxon>
        <taxon>Actinomycetota</taxon>
        <taxon>Actinomycetes</taxon>
        <taxon>Mycobacteriales</taxon>
        <taxon>Mycobacteriaceae</taxon>
        <taxon>Mycobacterium</taxon>
        <taxon>Mycobacterium simiae complex</taxon>
    </lineage>
</organism>
<dbReference type="GO" id="GO:0004803">
    <property type="term" value="F:transposase activity"/>
    <property type="evidence" value="ECO:0007669"/>
    <property type="project" value="InterPro"/>
</dbReference>
<evidence type="ECO:0000313" key="2">
    <source>
        <dbReference type="Proteomes" id="UP000199251"/>
    </source>
</evidence>
<dbReference type="GO" id="GO:0006313">
    <property type="term" value="P:DNA transposition"/>
    <property type="evidence" value="ECO:0007669"/>
    <property type="project" value="InterPro"/>
</dbReference>
<gene>
    <name evidence="1" type="ORF">BN1232_06148</name>
</gene>
<reference evidence="1 2" key="1">
    <citation type="submission" date="2015-03" db="EMBL/GenBank/DDBJ databases">
        <authorList>
            <person name="Urmite Genomes"/>
        </authorList>
    </citation>
    <scope>NUCLEOTIDE SEQUENCE [LARGE SCALE GENOMIC DNA]</scope>
    <source>
        <strain evidence="1 2">CSUR P1491</strain>
    </source>
</reference>
<dbReference type="RefSeq" id="WP_090609920.1">
    <property type="nucleotide sequence ID" value="NZ_CTEE01000002.1"/>
</dbReference>
<dbReference type="OrthoDB" id="4426778at2"/>
<proteinExistence type="predicted"/>
<dbReference type="STRING" id="141349.BN1232_06148"/>
<sequence>MRQYSPEFRERALRLLDTTMEASDVSEFEAISSVASKLGISEEPMRRWRRKVQVNAGERPGATAPAMPRLGVSSVRLSNYAGPKRF</sequence>
<name>A0A0E3WEA8_MYCLN</name>
<dbReference type="EMBL" id="CTEE01000002">
    <property type="protein sequence ID" value="CQD24298.1"/>
    <property type="molecule type" value="Genomic_DNA"/>
</dbReference>